<proteinExistence type="predicted"/>
<evidence type="ECO:0000313" key="3">
    <source>
        <dbReference type="Proteomes" id="UP000275078"/>
    </source>
</evidence>
<feature type="compositionally biased region" description="Polar residues" evidence="1">
    <location>
        <begin position="129"/>
        <end position="146"/>
    </location>
</feature>
<sequence length="426" mass="48464">MSSRRNLILKNLPYSMVHDIQSSSGSTPVASGNPSTEAQPIQSVDSDVTLGPTCNSNCTEPSVSFATESLEEPEERARLTLKSRHNTREEEFHSNSSDYPNALAPVQPEPAQRDTTPASSDEGDESEATESSNYSDSDNQSEASYTSMSGLNVQELLDEFAKELDPVFRNGPTYQTLEKFFLETDAEYTRLHLIDEPRPDKGYIIVSKDIILALNRCRLDPQYSTYPFLELVEECIAFFATSLGPFCREHAEALPAKNVFLKEQYFWSAVRVFCPHPYDYGSEDMEERWRRRLLRDGQAKLIIEVMKGCLANVRALLALDDVIRPTERNEAIEIVLYDTYLGLAVFFCSPNLRSERIENTILGYLVEDEINWDVVNGVHFAGKKHNEDVLALEEDENLSYEQKEAIRSSMLERRTMTGHEFEDRFE</sequence>
<organism evidence="2 3">
    <name type="scientific">Ascobolus immersus RN42</name>
    <dbReference type="NCBI Taxonomy" id="1160509"/>
    <lineage>
        <taxon>Eukaryota</taxon>
        <taxon>Fungi</taxon>
        <taxon>Dikarya</taxon>
        <taxon>Ascomycota</taxon>
        <taxon>Pezizomycotina</taxon>
        <taxon>Pezizomycetes</taxon>
        <taxon>Pezizales</taxon>
        <taxon>Ascobolaceae</taxon>
        <taxon>Ascobolus</taxon>
    </lineage>
</organism>
<feature type="region of interest" description="Disordered" evidence="1">
    <location>
        <begin position="19"/>
        <end position="146"/>
    </location>
</feature>
<keyword evidence="3" id="KW-1185">Reference proteome</keyword>
<name>A0A3N4HMV8_ASCIM</name>
<reference evidence="2 3" key="1">
    <citation type="journal article" date="2018" name="Nat. Ecol. Evol.">
        <title>Pezizomycetes genomes reveal the molecular basis of ectomycorrhizal truffle lifestyle.</title>
        <authorList>
            <person name="Murat C."/>
            <person name="Payen T."/>
            <person name="Noel B."/>
            <person name="Kuo A."/>
            <person name="Morin E."/>
            <person name="Chen J."/>
            <person name="Kohler A."/>
            <person name="Krizsan K."/>
            <person name="Balestrini R."/>
            <person name="Da Silva C."/>
            <person name="Montanini B."/>
            <person name="Hainaut M."/>
            <person name="Levati E."/>
            <person name="Barry K.W."/>
            <person name="Belfiori B."/>
            <person name="Cichocki N."/>
            <person name="Clum A."/>
            <person name="Dockter R.B."/>
            <person name="Fauchery L."/>
            <person name="Guy J."/>
            <person name="Iotti M."/>
            <person name="Le Tacon F."/>
            <person name="Lindquist E.A."/>
            <person name="Lipzen A."/>
            <person name="Malagnac F."/>
            <person name="Mello A."/>
            <person name="Molinier V."/>
            <person name="Miyauchi S."/>
            <person name="Poulain J."/>
            <person name="Riccioni C."/>
            <person name="Rubini A."/>
            <person name="Sitrit Y."/>
            <person name="Splivallo R."/>
            <person name="Traeger S."/>
            <person name="Wang M."/>
            <person name="Zifcakova L."/>
            <person name="Wipf D."/>
            <person name="Zambonelli A."/>
            <person name="Paolocci F."/>
            <person name="Nowrousian M."/>
            <person name="Ottonello S."/>
            <person name="Baldrian P."/>
            <person name="Spatafora J.W."/>
            <person name="Henrissat B."/>
            <person name="Nagy L.G."/>
            <person name="Aury J.M."/>
            <person name="Wincker P."/>
            <person name="Grigoriev I.V."/>
            <person name="Bonfante P."/>
            <person name="Martin F.M."/>
        </authorList>
    </citation>
    <scope>NUCLEOTIDE SEQUENCE [LARGE SCALE GENOMIC DNA]</scope>
    <source>
        <strain evidence="2 3">RN42</strain>
    </source>
</reference>
<feature type="compositionally biased region" description="Polar residues" evidence="1">
    <location>
        <begin position="20"/>
        <end position="67"/>
    </location>
</feature>
<evidence type="ECO:0000256" key="1">
    <source>
        <dbReference type="SAM" id="MobiDB-lite"/>
    </source>
</evidence>
<dbReference type="AlphaFoldDB" id="A0A3N4HMV8"/>
<gene>
    <name evidence="2" type="ORF">BJ508DRAFT_381187</name>
</gene>
<evidence type="ECO:0000313" key="2">
    <source>
        <dbReference type="EMBL" id="RPA73190.1"/>
    </source>
</evidence>
<dbReference type="Proteomes" id="UP000275078">
    <property type="component" value="Unassembled WGS sequence"/>
</dbReference>
<accession>A0A3N4HMV8</accession>
<dbReference type="EMBL" id="ML119830">
    <property type="protein sequence ID" value="RPA73190.1"/>
    <property type="molecule type" value="Genomic_DNA"/>
</dbReference>
<protein>
    <submittedName>
        <fullName evidence="2">Uncharacterized protein</fullName>
    </submittedName>
</protein>